<dbReference type="InterPro" id="IPR029063">
    <property type="entry name" value="SAM-dependent_MTases_sf"/>
</dbReference>
<dbReference type="PROSITE" id="PS51689">
    <property type="entry name" value="SAM_RNA_A_N6_MT"/>
    <property type="match status" value="1"/>
</dbReference>
<keyword evidence="3 7" id="KW-0489">Methyltransferase</keyword>
<name>A0A077B1H7_9PROT</name>
<dbReference type="HAMAP" id="MF_00607">
    <property type="entry name" value="16SrRNA_methyltr_A"/>
    <property type="match status" value="1"/>
</dbReference>
<evidence type="ECO:0000256" key="2">
    <source>
        <dbReference type="ARBA" id="ARBA00022552"/>
    </source>
</evidence>
<dbReference type="KEGG" id="paca:ID47_08710"/>
<dbReference type="PANTHER" id="PTHR11727:SF7">
    <property type="entry name" value="DIMETHYLADENOSINE TRANSFERASE-RELATED"/>
    <property type="match status" value="1"/>
</dbReference>
<feature type="binding site" evidence="7 8">
    <location>
        <position position="29"/>
    </location>
    <ligand>
        <name>S-adenosyl-L-methionine</name>
        <dbReference type="ChEBI" id="CHEBI:59789"/>
    </ligand>
</feature>
<dbReference type="EMBL" id="CP008941">
    <property type="protein sequence ID" value="AIK96790.1"/>
    <property type="molecule type" value="Genomic_DNA"/>
</dbReference>
<keyword evidence="1 7" id="KW-0963">Cytoplasm</keyword>
<dbReference type="Pfam" id="PF00398">
    <property type="entry name" value="RrnaAD"/>
    <property type="match status" value="1"/>
</dbReference>
<comment type="catalytic activity">
    <reaction evidence="7">
        <text>adenosine(1518)/adenosine(1519) in 16S rRNA + 4 S-adenosyl-L-methionine = N(6)-dimethyladenosine(1518)/N(6)-dimethyladenosine(1519) in 16S rRNA + 4 S-adenosyl-L-homocysteine + 4 H(+)</text>
        <dbReference type="Rhea" id="RHEA:19609"/>
        <dbReference type="Rhea" id="RHEA-COMP:10232"/>
        <dbReference type="Rhea" id="RHEA-COMP:10233"/>
        <dbReference type="ChEBI" id="CHEBI:15378"/>
        <dbReference type="ChEBI" id="CHEBI:57856"/>
        <dbReference type="ChEBI" id="CHEBI:59789"/>
        <dbReference type="ChEBI" id="CHEBI:74411"/>
        <dbReference type="ChEBI" id="CHEBI:74493"/>
        <dbReference type="EC" id="2.1.1.182"/>
    </reaction>
</comment>
<dbReference type="PANTHER" id="PTHR11727">
    <property type="entry name" value="DIMETHYLADENOSINE TRANSFERASE"/>
    <property type="match status" value="1"/>
</dbReference>
<dbReference type="EC" id="2.1.1.182" evidence="7"/>
<comment type="function">
    <text evidence="7">Specifically dimethylates two adjacent adenosines (A1518 and A1519) in the loop of a conserved hairpin near the 3'-end of 16S rRNA in the 30S particle. May play a critical role in biogenesis of 30S subunits.</text>
</comment>
<proteinExistence type="inferred from homology"/>
<dbReference type="GO" id="GO:0052908">
    <property type="term" value="F:16S rRNA (adenine(1518)-N(6)/adenine(1519)-N(6))-dimethyltransferase activity"/>
    <property type="evidence" value="ECO:0007669"/>
    <property type="project" value="UniProtKB-EC"/>
</dbReference>
<dbReference type="InterPro" id="IPR020598">
    <property type="entry name" value="rRNA_Ade_methylase_Trfase_N"/>
</dbReference>
<dbReference type="InterPro" id="IPR023165">
    <property type="entry name" value="rRNA_Ade_diMease-like_C"/>
</dbReference>
<evidence type="ECO:0000256" key="8">
    <source>
        <dbReference type="PROSITE-ProRule" id="PRU01026"/>
    </source>
</evidence>
<feature type="binding site" evidence="7 8">
    <location>
        <position position="102"/>
    </location>
    <ligand>
        <name>S-adenosyl-L-methionine</name>
        <dbReference type="ChEBI" id="CHEBI:59789"/>
    </ligand>
</feature>
<evidence type="ECO:0000256" key="3">
    <source>
        <dbReference type="ARBA" id="ARBA00022603"/>
    </source>
</evidence>
<feature type="binding site" evidence="7 8">
    <location>
        <position position="54"/>
    </location>
    <ligand>
        <name>S-adenosyl-L-methionine</name>
        <dbReference type="ChEBI" id="CHEBI:59789"/>
    </ligand>
</feature>
<sequence length="279" mass="30633">MNLNHLPSLRETIDQHGLMAKKSLGQNFLLNMDTVRKIARSAGNLNGITVIEVGPGPGGLTRALLEAGAEKIIAIEHDPRCVLALQDLIAEANGNLEVIQADALTISPQDLVQGPIKIVANLPYNVGTPLLIKWLHKLSNIQSMTLMFQKEVALRIVAKTRTADYGRLSVLCQYLTTVSKVFDLPPGAFSPPPKVTSSVVHLIPKSLSAENLSLTPHIERLTHAAFGQRRKMIRSSLSSVLTQEQILENNIPVTARAEELTLDQYSRLAKTIQKLFFEL</sequence>
<keyword evidence="11" id="KW-1185">Reference proteome</keyword>
<comment type="subcellular location">
    <subcellularLocation>
        <location evidence="7">Cytoplasm</location>
    </subcellularLocation>
</comment>
<feature type="binding site" evidence="7 8">
    <location>
        <position position="27"/>
    </location>
    <ligand>
        <name>S-adenosyl-L-methionine</name>
        <dbReference type="ChEBI" id="CHEBI:59789"/>
    </ligand>
</feature>
<dbReference type="HOGENOM" id="CLU_041220_0_1_5"/>
<comment type="similarity">
    <text evidence="7">Belongs to the class I-like SAM-binding methyltransferase superfamily. rRNA adenine N(6)-methyltransferase family. RsmA subfamily.</text>
</comment>
<keyword evidence="5 7" id="KW-0949">S-adenosyl-L-methionine</keyword>
<dbReference type="InterPro" id="IPR011530">
    <property type="entry name" value="rRNA_adenine_dimethylase"/>
</dbReference>
<dbReference type="Gene3D" id="1.10.8.100">
    <property type="entry name" value="Ribosomal RNA adenine dimethylase-like, domain 2"/>
    <property type="match status" value="1"/>
</dbReference>
<gene>
    <name evidence="7" type="primary">rsmA</name>
    <name evidence="7" type="synonym">ksgA</name>
    <name evidence="10" type="ORF">ID47_08710</name>
</gene>
<evidence type="ECO:0000256" key="4">
    <source>
        <dbReference type="ARBA" id="ARBA00022679"/>
    </source>
</evidence>
<dbReference type="InterPro" id="IPR020596">
    <property type="entry name" value="rRNA_Ade_Mease_Trfase_CS"/>
</dbReference>
<reference evidence="10 11" key="1">
    <citation type="submission" date="2014-07" db="EMBL/GenBank/DDBJ databases">
        <title>Comparative genomic insights into amoeba endosymbionts belonging to the families of Holosporaceae and Candidatus Midichloriaceae within Rickettsiales.</title>
        <authorList>
            <person name="Wang Z."/>
            <person name="Wu M."/>
        </authorList>
    </citation>
    <scope>NUCLEOTIDE SEQUENCE [LARGE SCALE GENOMIC DNA]</scope>
    <source>
        <strain evidence="10">PRA3</strain>
    </source>
</reference>
<evidence type="ECO:0000256" key="6">
    <source>
        <dbReference type="ARBA" id="ARBA00022884"/>
    </source>
</evidence>
<evidence type="ECO:0000256" key="7">
    <source>
        <dbReference type="HAMAP-Rule" id="MF_00607"/>
    </source>
</evidence>
<dbReference type="SUPFAM" id="SSF53335">
    <property type="entry name" value="S-adenosyl-L-methionine-dependent methyltransferases"/>
    <property type="match status" value="1"/>
</dbReference>
<dbReference type="CDD" id="cd02440">
    <property type="entry name" value="AdoMet_MTases"/>
    <property type="match status" value="1"/>
</dbReference>
<dbReference type="Proteomes" id="UP000028926">
    <property type="component" value="Chromosome"/>
</dbReference>
<dbReference type="GO" id="GO:0005829">
    <property type="term" value="C:cytosol"/>
    <property type="evidence" value="ECO:0007669"/>
    <property type="project" value="TreeGrafter"/>
</dbReference>
<accession>A0A077B1H7</accession>
<evidence type="ECO:0000313" key="10">
    <source>
        <dbReference type="EMBL" id="AIK96790.1"/>
    </source>
</evidence>
<evidence type="ECO:0000256" key="5">
    <source>
        <dbReference type="ARBA" id="ARBA00022691"/>
    </source>
</evidence>
<feature type="binding site" evidence="7 8">
    <location>
        <position position="76"/>
    </location>
    <ligand>
        <name>S-adenosyl-L-methionine</name>
        <dbReference type="ChEBI" id="CHEBI:59789"/>
    </ligand>
</feature>
<dbReference type="AlphaFoldDB" id="A0A077B1H7"/>
<protein>
    <recommendedName>
        <fullName evidence="7">Ribosomal RNA small subunit methyltransferase A</fullName>
        <ecNumber evidence="7">2.1.1.182</ecNumber>
    </recommendedName>
    <alternativeName>
        <fullName evidence="7">16S rRNA (adenine(1518)-N(6)/adenine(1519)-N(6))-dimethyltransferase</fullName>
    </alternativeName>
    <alternativeName>
        <fullName evidence="7">16S rRNA dimethyladenosine transferase</fullName>
    </alternativeName>
    <alternativeName>
        <fullName evidence="7">16S rRNA dimethylase</fullName>
    </alternativeName>
    <alternativeName>
        <fullName evidence="7">S-adenosylmethionine-6-N', N'-adenosyl(rRNA) dimethyltransferase</fullName>
    </alternativeName>
</protein>
<dbReference type="STRING" id="91604.ID47_08710"/>
<evidence type="ECO:0000313" key="11">
    <source>
        <dbReference type="Proteomes" id="UP000028926"/>
    </source>
</evidence>
<dbReference type="SMART" id="SM00650">
    <property type="entry name" value="rADc"/>
    <property type="match status" value="1"/>
</dbReference>
<feature type="binding site" evidence="7 8">
    <location>
        <position position="121"/>
    </location>
    <ligand>
        <name>S-adenosyl-L-methionine</name>
        <dbReference type="ChEBI" id="CHEBI:59789"/>
    </ligand>
</feature>
<evidence type="ECO:0000256" key="1">
    <source>
        <dbReference type="ARBA" id="ARBA00022490"/>
    </source>
</evidence>
<keyword evidence="4 7" id="KW-0808">Transferase</keyword>
<evidence type="ECO:0000259" key="9">
    <source>
        <dbReference type="SMART" id="SM00650"/>
    </source>
</evidence>
<keyword evidence="6 7" id="KW-0694">RNA-binding</keyword>
<dbReference type="PROSITE" id="PS01131">
    <property type="entry name" value="RRNA_A_DIMETH"/>
    <property type="match status" value="1"/>
</dbReference>
<dbReference type="NCBIfam" id="TIGR00755">
    <property type="entry name" value="ksgA"/>
    <property type="match status" value="1"/>
</dbReference>
<keyword evidence="2 7" id="KW-0698">rRNA processing</keyword>
<dbReference type="OrthoDB" id="9814755at2"/>
<dbReference type="FunFam" id="1.10.8.100:FF:000001">
    <property type="entry name" value="Ribosomal RNA small subunit methyltransferase A"/>
    <property type="match status" value="1"/>
</dbReference>
<dbReference type="Gene3D" id="3.40.50.150">
    <property type="entry name" value="Vaccinia Virus protein VP39"/>
    <property type="match status" value="1"/>
</dbReference>
<dbReference type="GO" id="GO:0003723">
    <property type="term" value="F:RNA binding"/>
    <property type="evidence" value="ECO:0007669"/>
    <property type="project" value="UniProtKB-UniRule"/>
</dbReference>
<organism evidence="10 11">
    <name type="scientific">Candidatus Odyssella acanthamoebae</name>
    <dbReference type="NCBI Taxonomy" id="91604"/>
    <lineage>
        <taxon>Bacteria</taxon>
        <taxon>Pseudomonadati</taxon>
        <taxon>Pseudomonadota</taxon>
        <taxon>Alphaproteobacteria</taxon>
        <taxon>Holosporales</taxon>
        <taxon>Candidatus Paracaedibacteraceae</taxon>
        <taxon>Candidatus Odyssella</taxon>
    </lineage>
</organism>
<dbReference type="InterPro" id="IPR001737">
    <property type="entry name" value="KsgA/Erm"/>
</dbReference>
<dbReference type="eggNOG" id="COG0030">
    <property type="taxonomic scope" value="Bacteria"/>
</dbReference>
<feature type="domain" description="Ribosomal RNA adenine methylase transferase N-terminal" evidence="9">
    <location>
        <begin position="34"/>
        <end position="206"/>
    </location>
</feature>